<dbReference type="Pfam" id="PF00030">
    <property type="entry name" value="Crystall"/>
    <property type="match status" value="1"/>
</dbReference>
<dbReference type="GO" id="GO:0002088">
    <property type="term" value="P:lens development in camera-type eye"/>
    <property type="evidence" value="ECO:0007669"/>
    <property type="project" value="TreeGrafter"/>
</dbReference>
<feature type="domain" description="Beta/gamma crystallin 'Greek key'" evidence="6">
    <location>
        <begin position="116"/>
        <end position="157"/>
    </location>
</feature>
<protein>
    <submittedName>
        <fullName evidence="7">Crystallin, beta A1, like 2</fullName>
    </submittedName>
</protein>
<dbReference type="InterPro" id="IPR050252">
    <property type="entry name" value="Beta/Gamma-Crystallin"/>
</dbReference>
<dbReference type="FunFam" id="2.60.20.10:FF:000004">
    <property type="entry name" value="Crystallin beta A4"/>
    <property type="match status" value="1"/>
</dbReference>
<evidence type="ECO:0000256" key="2">
    <source>
        <dbReference type="ARBA" id="ARBA00009646"/>
    </source>
</evidence>
<dbReference type="PROSITE" id="PS50915">
    <property type="entry name" value="CRYSTALLIN_BETA_GAMMA"/>
    <property type="match status" value="1"/>
</dbReference>
<evidence type="ECO:0000313" key="8">
    <source>
        <dbReference type="Proteomes" id="UP000265000"/>
    </source>
</evidence>
<dbReference type="InterPro" id="IPR011024">
    <property type="entry name" value="G_crystallin-like"/>
</dbReference>
<dbReference type="GO" id="GO:0005212">
    <property type="term" value="F:structural constituent of eye lens"/>
    <property type="evidence" value="ECO:0007669"/>
    <property type="project" value="UniProtKB-KW"/>
</dbReference>
<dbReference type="SUPFAM" id="SSF49695">
    <property type="entry name" value="gamma-Crystallin-like"/>
    <property type="match status" value="1"/>
</dbReference>
<accession>A0A3Q2PJY3</accession>
<evidence type="ECO:0000256" key="5">
    <source>
        <dbReference type="SAM" id="MobiDB-lite"/>
    </source>
</evidence>
<dbReference type="GO" id="GO:0007601">
    <property type="term" value="P:visual perception"/>
    <property type="evidence" value="ECO:0007669"/>
    <property type="project" value="TreeGrafter"/>
</dbReference>
<reference evidence="7" key="2">
    <citation type="submission" date="2025-09" db="UniProtKB">
        <authorList>
            <consortium name="Ensembl"/>
        </authorList>
    </citation>
    <scope>IDENTIFICATION</scope>
</reference>
<keyword evidence="8" id="KW-1185">Reference proteome</keyword>
<dbReference type="PRINTS" id="PR01367">
    <property type="entry name" value="BGCRYSTALLIN"/>
</dbReference>
<evidence type="ECO:0000256" key="1">
    <source>
        <dbReference type="ARBA" id="ARBA00003689"/>
    </source>
</evidence>
<dbReference type="PANTHER" id="PTHR11818:SF54">
    <property type="entry name" value="BETAA1C-CRYSTALLIN-RELATED"/>
    <property type="match status" value="1"/>
</dbReference>
<evidence type="ECO:0000259" key="6">
    <source>
        <dbReference type="PROSITE" id="PS50915"/>
    </source>
</evidence>
<evidence type="ECO:0000313" key="7">
    <source>
        <dbReference type="Ensembl" id="ENSFHEP00000013069.1"/>
    </source>
</evidence>
<dbReference type="AlphaFoldDB" id="A0A3Q2PJY3"/>
<feature type="region of interest" description="Disordered" evidence="5">
    <location>
        <begin position="85"/>
        <end position="106"/>
    </location>
</feature>
<name>A0A3Q2PJY3_FUNHE</name>
<comment type="similarity">
    <text evidence="2">Belongs to the beta/gamma-crystallin family.</text>
</comment>
<proteinExistence type="inferred from homology"/>
<keyword evidence="4" id="KW-0677">Repeat</keyword>
<organism evidence="7 8">
    <name type="scientific">Fundulus heteroclitus</name>
    <name type="common">Killifish</name>
    <name type="synonym">Mummichog</name>
    <dbReference type="NCBI Taxonomy" id="8078"/>
    <lineage>
        <taxon>Eukaryota</taxon>
        <taxon>Metazoa</taxon>
        <taxon>Chordata</taxon>
        <taxon>Craniata</taxon>
        <taxon>Vertebrata</taxon>
        <taxon>Euteleostomi</taxon>
        <taxon>Actinopterygii</taxon>
        <taxon>Neopterygii</taxon>
        <taxon>Teleostei</taxon>
        <taxon>Neoteleostei</taxon>
        <taxon>Acanthomorphata</taxon>
        <taxon>Ovalentaria</taxon>
        <taxon>Atherinomorphae</taxon>
        <taxon>Cyprinodontiformes</taxon>
        <taxon>Fundulidae</taxon>
        <taxon>Fundulus</taxon>
    </lineage>
</organism>
<sequence length="207" mass="23792">MEISSTFFFCTATHPWFYARSTSVNWSLCLCVKLDGFRAPRFPGPAVHPGEGRVPPLGRLQRLPLLPRGAFHVFVPHLLRREYTLPGPRSRTDPPAASSVRRKPDPCPLVQSHQNSRMIIFEQENFMGRSVEVCDDYPSLKAMGWMLPEVGSMHVQCGAFVCYQYPGYRGQQYIMECEKHSGDYKHWKSWGSHCQTPQIQSIRRIQH</sequence>
<dbReference type="Gene3D" id="2.60.20.10">
    <property type="entry name" value="Crystallins"/>
    <property type="match status" value="1"/>
</dbReference>
<keyword evidence="3" id="KW-0273">Eye lens protein</keyword>
<dbReference type="SMART" id="SM00247">
    <property type="entry name" value="XTALbg"/>
    <property type="match status" value="1"/>
</dbReference>
<dbReference type="Ensembl" id="ENSFHET00000020511.1">
    <property type="protein sequence ID" value="ENSFHEP00000013069.1"/>
    <property type="gene ID" value="ENSFHEG00000014548.1"/>
</dbReference>
<reference evidence="7" key="1">
    <citation type="submission" date="2025-08" db="UniProtKB">
        <authorList>
            <consortium name="Ensembl"/>
        </authorList>
    </citation>
    <scope>IDENTIFICATION</scope>
</reference>
<dbReference type="Proteomes" id="UP000265000">
    <property type="component" value="Unplaced"/>
</dbReference>
<evidence type="ECO:0000256" key="4">
    <source>
        <dbReference type="ARBA" id="ARBA00022737"/>
    </source>
</evidence>
<dbReference type="GeneTree" id="ENSGT00940000165124"/>
<comment type="function">
    <text evidence="1">Crystallins are the dominant structural components of the vertebrate eye lens.</text>
</comment>
<evidence type="ECO:0000256" key="3">
    <source>
        <dbReference type="ARBA" id="ARBA00022613"/>
    </source>
</evidence>
<dbReference type="InterPro" id="IPR001064">
    <property type="entry name" value="Beta/gamma_crystallin"/>
</dbReference>
<dbReference type="PANTHER" id="PTHR11818">
    <property type="entry name" value="BETA/GAMMA CRYSTALLIN"/>
    <property type="match status" value="1"/>
</dbReference>